<evidence type="ECO:0000313" key="3">
    <source>
        <dbReference type="EnsemblMetazoa" id="CapteP86492"/>
    </source>
</evidence>
<dbReference type="HOGENOM" id="CLU_035730_2_3_1"/>
<evidence type="ECO:0000259" key="1">
    <source>
        <dbReference type="SMART" id="SM00198"/>
    </source>
</evidence>
<feature type="domain" description="SCP" evidence="1">
    <location>
        <begin position="1"/>
        <end position="131"/>
    </location>
</feature>
<accession>R7TKY9</accession>
<evidence type="ECO:0000313" key="2">
    <source>
        <dbReference type="EMBL" id="ELT91775.1"/>
    </source>
</evidence>
<dbReference type="GO" id="GO:0005576">
    <property type="term" value="C:extracellular region"/>
    <property type="evidence" value="ECO:0007669"/>
    <property type="project" value="InterPro"/>
</dbReference>
<sequence length="152" mass="16918">LAKTWSSELASIAQGWASRCLWQFGQPARPQRPYDYTEQLLYAYIGDLNPLRAIQSFYGEKPFYDYDSGNCTGEACGITHSVHICNLSQLVWASTKDVGCAYTYCPNIMVGNLTGASFMICNYGPAGNWLDQKPYSEEAACSECGWCEDDLC</sequence>
<evidence type="ECO:0000313" key="4">
    <source>
        <dbReference type="Proteomes" id="UP000014760"/>
    </source>
</evidence>
<feature type="non-terminal residue" evidence="2">
    <location>
        <position position="1"/>
    </location>
</feature>
<gene>
    <name evidence="2" type="ORF">CAPTEDRAFT_86492</name>
</gene>
<dbReference type="Gene3D" id="3.40.33.10">
    <property type="entry name" value="CAP"/>
    <property type="match status" value="1"/>
</dbReference>
<dbReference type="AlphaFoldDB" id="R7TKY9"/>
<dbReference type="InterPro" id="IPR002413">
    <property type="entry name" value="V5_allergen-like"/>
</dbReference>
<dbReference type="OMA" id="ERYQCHP"/>
<dbReference type="InterPro" id="IPR001283">
    <property type="entry name" value="CRISP-related"/>
</dbReference>
<name>R7TKY9_CAPTE</name>
<reference evidence="2 4" key="2">
    <citation type="journal article" date="2013" name="Nature">
        <title>Insights into bilaterian evolution from three spiralian genomes.</title>
        <authorList>
            <person name="Simakov O."/>
            <person name="Marletaz F."/>
            <person name="Cho S.J."/>
            <person name="Edsinger-Gonzales E."/>
            <person name="Havlak P."/>
            <person name="Hellsten U."/>
            <person name="Kuo D.H."/>
            <person name="Larsson T."/>
            <person name="Lv J."/>
            <person name="Arendt D."/>
            <person name="Savage R."/>
            <person name="Osoegawa K."/>
            <person name="de Jong P."/>
            <person name="Grimwood J."/>
            <person name="Chapman J.A."/>
            <person name="Shapiro H."/>
            <person name="Aerts A."/>
            <person name="Otillar R.P."/>
            <person name="Terry A.Y."/>
            <person name="Boore J.L."/>
            <person name="Grigoriev I.V."/>
            <person name="Lindberg D.R."/>
            <person name="Seaver E.C."/>
            <person name="Weisblat D.A."/>
            <person name="Putnam N.H."/>
            <person name="Rokhsar D.S."/>
        </authorList>
    </citation>
    <scope>NUCLEOTIDE SEQUENCE</scope>
    <source>
        <strain evidence="2 4">I ESC-2004</strain>
    </source>
</reference>
<dbReference type="PRINTS" id="PR00837">
    <property type="entry name" value="V5TPXLIKE"/>
</dbReference>
<dbReference type="SMART" id="SM00198">
    <property type="entry name" value="SCP"/>
    <property type="match status" value="1"/>
</dbReference>
<dbReference type="PANTHER" id="PTHR10334">
    <property type="entry name" value="CYSTEINE-RICH SECRETORY PROTEIN-RELATED"/>
    <property type="match status" value="1"/>
</dbReference>
<organism evidence="2">
    <name type="scientific">Capitella teleta</name>
    <name type="common">Polychaete worm</name>
    <dbReference type="NCBI Taxonomy" id="283909"/>
    <lineage>
        <taxon>Eukaryota</taxon>
        <taxon>Metazoa</taxon>
        <taxon>Spiralia</taxon>
        <taxon>Lophotrochozoa</taxon>
        <taxon>Annelida</taxon>
        <taxon>Polychaeta</taxon>
        <taxon>Sedentaria</taxon>
        <taxon>Scolecida</taxon>
        <taxon>Capitellidae</taxon>
        <taxon>Capitella</taxon>
    </lineage>
</organism>
<dbReference type="Proteomes" id="UP000014760">
    <property type="component" value="Unassembled WGS sequence"/>
</dbReference>
<proteinExistence type="predicted"/>
<dbReference type="EnsemblMetazoa" id="CapteT86492">
    <property type="protein sequence ID" value="CapteP86492"/>
    <property type="gene ID" value="CapteG86492"/>
</dbReference>
<dbReference type="InterPro" id="IPR014044">
    <property type="entry name" value="CAP_dom"/>
</dbReference>
<feature type="non-terminal residue" evidence="2">
    <location>
        <position position="152"/>
    </location>
</feature>
<dbReference type="STRING" id="283909.R7TKY9"/>
<dbReference type="InterPro" id="IPR035940">
    <property type="entry name" value="CAP_sf"/>
</dbReference>
<reference evidence="3" key="3">
    <citation type="submission" date="2015-06" db="UniProtKB">
        <authorList>
            <consortium name="EnsemblMetazoa"/>
        </authorList>
    </citation>
    <scope>IDENTIFICATION</scope>
</reference>
<protein>
    <recommendedName>
        <fullName evidence="1">SCP domain-containing protein</fullName>
    </recommendedName>
</protein>
<dbReference type="EMBL" id="KB310351">
    <property type="protein sequence ID" value="ELT91775.1"/>
    <property type="molecule type" value="Genomic_DNA"/>
</dbReference>
<dbReference type="PRINTS" id="PR00838">
    <property type="entry name" value="V5ALLERGEN"/>
</dbReference>
<dbReference type="EMBL" id="AMQN01013636">
    <property type="status" value="NOT_ANNOTATED_CDS"/>
    <property type="molecule type" value="Genomic_DNA"/>
</dbReference>
<dbReference type="Pfam" id="PF00188">
    <property type="entry name" value="CAP"/>
    <property type="match status" value="1"/>
</dbReference>
<dbReference type="SUPFAM" id="SSF55797">
    <property type="entry name" value="PR-1-like"/>
    <property type="match status" value="1"/>
</dbReference>
<dbReference type="OrthoDB" id="43654at2759"/>
<dbReference type="InterPro" id="IPR018244">
    <property type="entry name" value="Allrgn_V5/Tpx1_CS"/>
</dbReference>
<reference evidence="4" key="1">
    <citation type="submission" date="2012-12" db="EMBL/GenBank/DDBJ databases">
        <authorList>
            <person name="Hellsten U."/>
            <person name="Grimwood J."/>
            <person name="Chapman J.A."/>
            <person name="Shapiro H."/>
            <person name="Aerts A."/>
            <person name="Otillar R.P."/>
            <person name="Terry A.Y."/>
            <person name="Boore J.L."/>
            <person name="Simakov O."/>
            <person name="Marletaz F."/>
            <person name="Cho S.-J."/>
            <person name="Edsinger-Gonzales E."/>
            <person name="Havlak P."/>
            <person name="Kuo D.-H."/>
            <person name="Larsson T."/>
            <person name="Lv J."/>
            <person name="Arendt D."/>
            <person name="Savage R."/>
            <person name="Osoegawa K."/>
            <person name="de Jong P."/>
            <person name="Lindberg D.R."/>
            <person name="Seaver E.C."/>
            <person name="Weisblat D.A."/>
            <person name="Putnam N.H."/>
            <person name="Grigoriev I.V."/>
            <person name="Rokhsar D.S."/>
        </authorList>
    </citation>
    <scope>NUCLEOTIDE SEQUENCE</scope>
    <source>
        <strain evidence="4">I ESC-2004</strain>
    </source>
</reference>
<keyword evidence="4" id="KW-1185">Reference proteome</keyword>
<dbReference type="PROSITE" id="PS01010">
    <property type="entry name" value="CRISP_2"/>
    <property type="match status" value="1"/>
</dbReference>